<accession>A0A7Y0LXZ3</accession>
<evidence type="ECO:0000313" key="2">
    <source>
        <dbReference type="EMBL" id="NMR20045.1"/>
    </source>
</evidence>
<dbReference type="Proteomes" id="UP000562124">
    <property type="component" value="Unassembled WGS sequence"/>
</dbReference>
<comment type="caution">
    <text evidence="2">The sequence shown here is derived from an EMBL/GenBank/DDBJ whole genome shotgun (WGS) entry which is preliminary data.</text>
</comment>
<organism evidence="2 3">
    <name type="scientific">Cellulomonas fimi</name>
    <dbReference type="NCBI Taxonomy" id="1708"/>
    <lineage>
        <taxon>Bacteria</taxon>
        <taxon>Bacillati</taxon>
        <taxon>Actinomycetota</taxon>
        <taxon>Actinomycetes</taxon>
        <taxon>Micrococcales</taxon>
        <taxon>Cellulomonadaceae</taxon>
        <taxon>Cellulomonas</taxon>
    </lineage>
</organism>
<feature type="domain" description="DinB-like" evidence="1">
    <location>
        <begin position="60"/>
        <end position="180"/>
    </location>
</feature>
<keyword evidence="3" id="KW-1185">Reference proteome</keyword>
<dbReference type="SUPFAM" id="SSF109854">
    <property type="entry name" value="DinB/YfiT-like putative metalloenzymes"/>
    <property type="match status" value="1"/>
</dbReference>
<dbReference type="AlphaFoldDB" id="A0A7Y0LXZ3"/>
<proteinExistence type="predicted"/>
<evidence type="ECO:0000313" key="3">
    <source>
        <dbReference type="Proteomes" id="UP000562124"/>
    </source>
</evidence>
<evidence type="ECO:0000259" key="1">
    <source>
        <dbReference type="Pfam" id="PF12867"/>
    </source>
</evidence>
<sequence>MTDAPSPHRTAPAPPAADTKDWTWVLERPCPECGFVAADVAVDDIGPAVRDLVPRWRAALARPDVRDRPRPQTWSVLEYGAHVRDVNHVFAGRLAAMLDDDDPQFADWDQDAAALAGEYWSQDPARVADELATAALALADLFDAVPADALDRPGRRSNGSRFTVRTLGQYYLHDVVHHTHDVGA</sequence>
<gene>
    <name evidence="2" type="ORF">HIR71_07380</name>
</gene>
<name>A0A7Y0LXZ3_CELFI</name>
<dbReference type="Pfam" id="PF12867">
    <property type="entry name" value="DinB_2"/>
    <property type="match status" value="1"/>
</dbReference>
<dbReference type="Gene3D" id="1.20.120.450">
    <property type="entry name" value="dinb family like domain"/>
    <property type="match status" value="1"/>
</dbReference>
<dbReference type="InterPro" id="IPR024775">
    <property type="entry name" value="DinB-like"/>
</dbReference>
<reference evidence="2 3" key="1">
    <citation type="submission" date="2020-04" db="EMBL/GenBank/DDBJ databases">
        <title>Sequencing and Assembly of C. fimi.</title>
        <authorList>
            <person name="Ramsey A.R."/>
        </authorList>
    </citation>
    <scope>NUCLEOTIDE SEQUENCE [LARGE SCALE GENOMIC DNA]</scope>
    <source>
        <strain evidence="2 3">SB</strain>
    </source>
</reference>
<dbReference type="InterPro" id="IPR034660">
    <property type="entry name" value="DinB/YfiT-like"/>
</dbReference>
<protein>
    <submittedName>
        <fullName evidence="2">DinB family protein</fullName>
    </submittedName>
</protein>
<dbReference type="RefSeq" id="WP_169324419.1">
    <property type="nucleotide sequence ID" value="NZ_JABCJJ010000008.1"/>
</dbReference>
<dbReference type="EMBL" id="JABCJJ010000008">
    <property type="protein sequence ID" value="NMR20045.1"/>
    <property type="molecule type" value="Genomic_DNA"/>
</dbReference>